<feature type="coiled-coil region" evidence="1">
    <location>
        <begin position="152"/>
        <end position="179"/>
    </location>
</feature>
<dbReference type="GeneID" id="28966087"/>
<protein>
    <submittedName>
        <fullName evidence="2">Uncharacterized protein</fullName>
    </submittedName>
</protein>
<sequence length="219" mass="24873">MPKALPVLSPSEAGAADTRDPIAVALEQHLHDVRQWTEWVTNGDPRGVGTMDYGMYRTFEAWVQKREALDVIDSILQSRMAIGFPYSQKAVILAQILPPERLPPYVKLLEPLLPPPPAKEGEEPPKAPTSPMHFNPIIAHLAQSLHATAVAEAAKVEAAKKAEEDKKKQEDEINKWELWCNLYGRTCRSDWYGPPGNPQWTYWGWNEIGREEWWKGRND</sequence>
<dbReference type="EMBL" id="CP144531">
    <property type="protein sequence ID" value="WWC58934.1"/>
    <property type="molecule type" value="Genomic_DNA"/>
</dbReference>
<name>A0A1A6ADQ6_9TREE</name>
<reference evidence="2" key="1">
    <citation type="submission" date="2013-07" db="EMBL/GenBank/DDBJ databases">
        <title>The Genome Sequence of Cryptococcus dejecticola CBS10117.</title>
        <authorList>
            <consortium name="The Broad Institute Genome Sequencing Platform"/>
            <person name="Cuomo C."/>
            <person name="Litvintseva A."/>
            <person name="Chen Y."/>
            <person name="Heitman J."/>
            <person name="Sun S."/>
            <person name="Springer D."/>
            <person name="Dromer F."/>
            <person name="Young S.K."/>
            <person name="Zeng Q."/>
            <person name="Gargeya S."/>
            <person name="Fitzgerald M."/>
            <person name="Abouelleil A."/>
            <person name="Alvarado L."/>
            <person name="Berlin A.M."/>
            <person name="Chapman S.B."/>
            <person name="Dewar J."/>
            <person name="Goldberg J."/>
            <person name="Griggs A."/>
            <person name="Gujja S."/>
            <person name="Hansen M."/>
            <person name="Howarth C."/>
            <person name="Imamovic A."/>
            <person name="Larimer J."/>
            <person name="McCowan C."/>
            <person name="Murphy C."/>
            <person name="Pearson M."/>
            <person name="Priest M."/>
            <person name="Roberts A."/>
            <person name="Saif S."/>
            <person name="Shea T."/>
            <person name="Sykes S."/>
            <person name="Wortman J."/>
            <person name="Nusbaum C."/>
            <person name="Birren B."/>
        </authorList>
    </citation>
    <scope>NUCLEOTIDE SEQUENCE [LARGE SCALE GENOMIC DNA]</scope>
    <source>
        <strain evidence="2">CBS 10117</strain>
    </source>
</reference>
<gene>
    <name evidence="2" type="ORF">I303_02388</name>
    <name evidence="3" type="ORF">I303_101479</name>
</gene>
<proteinExistence type="predicted"/>
<dbReference type="KEGG" id="kdj:28966087"/>
<dbReference type="RefSeq" id="XP_018266010.1">
    <property type="nucleotide sequence ID" value="XM_018405729.1"/>
</dbReference>
<dbReference type="OrthoDB" id="2562093at2759"/>
<accession>A0A1A6ADQ6</accession>
<dbReference type="VEuPathDB" id="FungiDB:I303_02388"/>
<organism evidence="2">
    <name type="scientific">Kwoniella dejecticola CBS 10117</name>
    <dbReference type="NCBI Taxonomy" id="1296121"/>
    <lineage>
        <taxon>Eukaryota</taxon>
        <taxon>Fungi</taxon>
        <taxon>Dikarya</taxon>
        <taxon>Basidiomycota</taxon>
        <taxon>Agaricomycotina</taxon>
        <taxon>Tremellomycetes</taxon>
        <taxon>Tremellales</taxon>
        <taxon>Cryptococcaceae</taxon>
        <taxon>Kwoniella</taxon>
    </lineage>
</organism>
<dbReference type="Proteomes" id="UP000078595">
    <property type="component" value="Chromosome 2"/>
</dbReference>
<reference evidence="3" key="2">
    <citation type="submission" date="2013-07" db="EMBL/GenBank/DDBJ databases">
        <authorList>
            <consortium name="The Broad Institute Genome Sequencing Platform"/>
            <person name="Cuomo C."/>
            <person name="Litvintseva A."/>
            <person name="Chen Y."/>
            <person name="Heitman J."/>
            <person name="Sun S."/>
            <person name="Springer D."/>
            <person name="Dromer F."/>
            <person name="Young S.K."/>
            <person name="Zeng Q."/>
            <person name="Gargeya S."/>
            <person name="Fitzgerald M."/>
            <person name="Abouelleil A."/>
            <person name="Alvarado L."/>
            <person name="Berlin A.M."/>
            <person name="Chapman S.B."/>
            <person name="Dewar J."/>
            <person name="Goldberg J."/>
            <person name="Griggs A."/>
            <person name="Gujja S."/>
            <person name="Hansen M."/>
            <person name="Howarth C."/>
            <person name="Imamovic A."/>
            <person name="Larimer J."/>
            <person name="McCowan C."/>
            <person name="Murphy C."/>
            <person name="Pearson M."/>
            <person name="Priest M."/>
            <person name="Roberts A."/>
            <person name="Saif S."/>
            <person name="Shea T."/>
            <person name="Sykes S."/>
            <person name="Wortman J."/>
            <person name="Nusbaum C."/>
            <person name="Birren B."/>
        </authorList>
    </citation>
    <scope>NUCLEOTIDE SEQUENCE</scope>
    <source>
        <strain evidence="3">CBS 10117</strain>
    </source>
</reference>
<keyword evidence="4" id="KW-1185">Reference proteome</keyword>
<evidence type="ECO:0000313" key="2">
    <source>
        <dbReference type="EMBL" id="OBR88168.1"/>
    </source>
</evidence>
<evidence type="ECO:0000313" key="4">
    <source>
        <dbReference type="Proteomes" id="UP000078595"/>
    </source>
</evidence>
<reference evidence="3" key="3">
    <citation type="submission" date="2024-02" db="EMBL/GenBank/DDBJ databases">
        <title>Comparative genomics of Cryptococcus and Kwoniella reveals pathogenesis evolution and contrasting modes of karyotype evolution via chromosome fusion or intercentromeric recombination.</title>
        <authorList>
            <person name="Coelho M.A."/>
            <person name="David-Palma M."/>
            <person name="Shea T."/>
            <person name="Bowers K."/>
            <person name="McGinley-Smith S."/>
            <person name="Mohammad A.W."/>
            <person name="Gnirke A."/>
            <person name="Yurkov A.M."/>
            <person name="Nowrousian M."/>
            <person name="Sun S."/>
            <person name="Cuomo C.A."/>
            <person name="Heitman J."/>
        </authorList>
    </citation>
    <scope>NUCLEOTIDE SEQUENCE</scope>
    <source>
        <strain evidence="3">CBS 10117</strain>
    </source>
</reference>
<dbReference type="EMBL" id="KI894028">
    <property type="protein sequence ID" value="OBR88168.1"/>
    <property type="molecule type" value="Genomic_DNA"/>
</dbReference>
<dbReference type="AlphaFoldDB" id="A0A1A6ADQ6"/>
<keyword evidence="1" id="KW-0175">Coiled coil</keyword>
<evidence type="ECO:0000256" key="1">
    <source>
        <dbReference type="SAM" id="Coils"/>
    </source>
</evidence>
<evidence type="ECO:0000313" key="3">
    <source>
        <dbReference type="EMBL" id="WWC58934.1"/>
    </source>
</evidence>